<name>A0A2T3B1U8_AMORE</name>
<evidence type="ECO:0000256" key="4">
    <source>
        <dbReference type="ARBA" id="ARBA00022519"/>
    </source>
</evidence>
<feature type="transmembrane region" description="Helical" evidence="8">
    <location>
        <begin position="44"/>
        <end position="64"/>
    </location>
</feature>
<dbReference type="Proteomes" id="UP000241818">
    <property type="component" value="Unassembled WGS sequence"/>
</dbReference>
<evidence type="ECO:0000256" key="5">
    <source>
        <dbReference type="ARBA" id="ARBA00022692"/>
    </source>
</evidence>
<dbReference type="AlphaFoldDB" id="A0A2T3B1U8"/>
<evidence type="ECO:0000256" key="3">
    <source>
        <dbReference type="ARBA" id="ARBA00022475"/>
    </source>
</evidence>
<feature type="transmembrane region" description="Helical" evidence="8">
    <location>
        <begin position="308"/>
        <end position="330"/>
    </location>
</feature>
<feature type="transmembrane region" description="Helical" evidence="8">
    <location>
        <begin position="85"/>
        <end position="106"/>
    </location>
</feature>
<dbReference type="PANTHER" id="PTHR30574:SF1">
    <property type="entry name" value="SULPHUR TRANSPORT DOMAIN-CONTAINING PROTEIN"/>
    <property type="match status" value="1"/>
</dbReference>
<dbReference type="EMBL" id="KZ679011">
    <property type="protein sequence ID" value="PSS18527.1"/>
    <property type="molecule type" value="Genomic_DNA"/>
</dbReference>
<evidence type="ECO:0000313" key="10">
    <source>
        <dbReference type="Proteomes" id="UP000241818"/>
    </source>
</evidence>
<dbReference type="PANTHER" id="PTHR30574">
    <property type="entry name" value="INNER MEMBRANE PROTEIN YEDE"/>
    <property type="match status" value="1"/>
</dbReference>
<keyword evidence="5 8" id="KW-0812">Transmembrane</keyword>
<organism evidence="9 10">
    <name type="scientific">Amorphotheca resinae ATCC 22711</name>
    <dbReference type="NCBI Taxonomy" id="857342"/>
    <lineage>
        <taxon>Eukaryota</taxon>
        <taxon>Fungi</taxon>
        <taxon>Dikarya</taxon>
        <taxon>Ascomycota</taxon>
        <taxon>Pezizomycotina</taxon>
        <taxon>Leotiomycetes</taxon>
        <taxon>Helotiales</taxon>
        <taxon>Amorphothecaceae</taxon>
        <taxon>Amorphotheca</taxon>
    </lineage>
</organism>
<feature type="transmembrane region" description="Helical" evidence="8">
    <location>
        <begin position="164"/>
        <end position="182"/>
    </location>
</feature>
<feature type="transmembrane region" description="Helical" evidence="8">
    <location>
        <begin position="12"/>
        <end position="32"/>
    </location>
</feature>
<dbReference type="Pfam" id="PF04143">
    <property type="entry name" value="Sulf_transp"/>
    <property type="match status" value="1"/>
</dbReference>
<keyword evidence="3" id="KW-1003">Cell membrane</keyword>
<dbReference type="InParanoid" id="A0A2T3B1U8"/>
<feature type="transmembrane region" description="Helical" evidence="8">
    <location>
        <begin position="280"/>
        <end position="302"/>
    </location>
</feature>
<feature type="transmembrane region" description="Helical" evidence="8">
    <location>
        <begin position="112"/>
        <end position="130"/>
    </location>
</feature>
<dbReference type="GO" id="GO:0005886">
    <property type="term" value="C:plasma membrane"/>
    <property type="evidence" value="ECO:0007669"/>
    <property type="project" value="UniProtKB-SubCell"/>
</dbReference>
<comment type="subcellular location">
    <subcellularLocation>
        <location evidence="1">Cell inner membrane</location>
        <topology evidence="1">Multi-pass membrane protein</topology>
    </subcellularLocation>
</comment>
<evidence type="ECO:0000256" key="1">
    <source>
        <dbReference type="ARBA" id="ARBA00004429"/>
    </source>
</evidence>
<dbReference type="OrthoDB" id="10254418at2759"/>
<keyword evidence="2" id="KW-0813">Transport</keyword>
<gene>
    <name evidence="9" type="ORF">M430DRAFT_121104</name>
</gene>
<dbReference type="InterPro" id="IPR007272">
    <property type="entry name" value="Sulf_transp_TsuA/YedE"/>
</dbReference>
<dbReference type="STRING" id="857342.A0A2T3B1U8"/>
<protein>
    <submittedName>
        <fullName evidence="9">Uncharacterized protein</fullName>
    </submittedName>
</protein>
<evidence type="ECO:0000256" key="6">
    <source>
        <dbReference type="ARBA" id="ARBA00022989"/>
    </source>
</evidence>
<accession>A0A2T3B1U8</accession>
<keyword evidence="10" id="KW-1185">Reference proteome</keyword>
<evidence type="ECO:0000256" key="2">
    <source>
        <dbReference type="ARBA" id="ARBA00022448"/>
    </source>
</evidence>
<evidence type="ECO:0000256" key="8">
    <source>
        <dbReference type="SAM" id="Phobius"/>
    </source>
</evidence>
<dbReference type="RefSeq" id="XP_024720879.1">
    <property type="nucleotide sequence ID" value="XM_024861798.1"/>
</dbReference>
<reference evidence="9 10" key="1">
    <citation type="journal article" date="2018" name="New Phytol.">
        <title>Comparative genomics and transcriptomics depict ericoid mycorrhizal fungi as versatile saprotrophs and plant mutualists.</title>
        <authorList>
            <person name="Martino E."/>
            <person name="Morin E."/>
            <person name="Grelet G.A."/>
            <person name="Kuo A."/>
            <person name="Kohler A."/>
            <person name="Daghino S."/>
            <person name="Barry K.W."/>
            <person name="Cichocki N."/>
            <person name="Clum A."/>
            <person name="Dockter R.B."/>
            <person name="Hainaut M."/>
            <person name="Kuo R.C."/>
            <person name="LaButti K."/>
            <person name="Lindahl B.D."/>
            <person name="Lindquist E.A."/>
            <person name="Lipzen A."/>
            <person name="Khouja H.R."/>
            <person name="Magnuson J."/>
            <person name="Murat C."/>
            <person name="Ohm R.A."/>
            <person name="Singer S.W."/>
            <person name="Spatafora J.W."/>
            <person name="Wang M."/>
            <person name="Veneault-Fourrey C."/>
            <person name="Henrissat B."/>
            <person name="Grigoriev I.V."/>
            <person name="Martin F.M."/>
            <person name="Perotto S."/>
        </authorList>
    </citation>
    <scope>NUCLEOTIDE SEQUENCE [LARGE SCALE GENOMIC DNA]</scope>
    <source>
        <strain evidence="9 10">ATCC 22711</strain>
    </source>
</reference>
<keyword evidence="6 8" id="KW-1133">Transmembrane helix</keyword>
<evidence type="ECO:0000256" key="7">
    <source>
        <dbReference type="ARBA" id="ARBA00023136"/>
    </source>
</evidence>
<evidence type="ECO:0000313" key="9">
    <source>
        <dbReference type="EMBL" id="PSS18527.1"/>
    </source>
</evidence>
<dbReference type="GeneID" id="36569879"/>
<keyword evidence="4" id="KW-0997">Cell inner membrane</keyword>
<feature type="transmembrane region" description="Helical" evidence="8">
    <location>
        <begin position="188"/>
        <end position="209"/>
    </location>
</feature>
<keyword evidence="7 8" id="KW-0472">Membrane</keyword>
<proteinExistence type="predicted"/>
<sequence>MDLAPLKPITSGALFGAALTAAGVYSPSVIIGQMHMADFHMLKAFLTASATSSLAIFLCNRLHISKNSPNAPSSINIFSPYDGNIVGGLLLGCGLALTGACPGTVLPQVATSVPSAPLVAFGSVLGGILYSRFGKGLKVKVEDRELLEKPAVYQRLGVSQGGAVVAYIALCAAVVAIASSLVPGDRQVLVAPVVGGLLIGGSQAANLILTGNTLGISAAYEQIGDLFWWAQKSLFGKAGPRPTIRSTAFALGTVLGSFALSRAVEIPAAEQLQIGKLRSVIGGVVMLFGARIAGGCTSGHGISGMSQLSIASIVSVAAMFGGGMALTALLG</sequence>